<evidence type="ECO:0000313" key="3">
    <source>
        <dbReference type="Proteomes" id="UP000676649"/>
    </source>
</evidence>
<dbReference type="EMBL" id="CP073754">
    <property type="protein sequence ID" value="QWF69585.1"/>
    <property type="molecule type" value="Genomic_DNA"/>
</dbReference>
<gene>
    <name evidence="2" type="ORF">KEF85_09345</name>
</gene>
<evidence type="ECO:0000256" key="1">
    <source>
        <dbReference type="SAM" id="SignalP"/>
    </source>
</evidence>
<dbReference type="Proteomes" id="UP000676649">
    <property type="component" value="Chromosome"/>
</dbReference>
<feature type="chain" id="PRO_5037792175" evidence="1">
    <location>
        <begin position="30"/>
        <end position="181"/>
    </location>
</feature>
<proteinExistence type="predicted"/>
<dbReference type="KEGG" id="mpad:KEF85_09345"/>
<evidence type="ECO:0000313" key="2">
    <source>
        <dbReference type="EMBL" id="QWF69585.1"/>
    </source>
</evidence>
<dbReference type="RefSeq" id="WP_215579826.1">
    <property type="nucleotide sequence ID" value="NZ_CP073754.1"/>
</dbReference>
<keyword evidence="1" id="KW-0732">Signal</keyword>
<sequence length="181" mass="20031">MATMKVGNWLIRISSVIALVFPPIGLVTAQDATTTRQAEVVQRGSHIMPFDLEKTQHQFTANPDGGVQRVIAKDPADQQQIALIRRHLQDMAQKFQNGDFSGPAFIHGADMPGLAVLQHAGPEQLSIIYADEPAGASLSYLSRNQQIIAAVHDWFTAQLHDHGHHAMHHQHMQHRHDPVSP</sequence>
<keyword evidence="3" id="KW-1185">Reference proteome</keyword>
<feature type="signal peptide" evidence="1">
    <location>
        <begin position="1"/>
        <end position="29"/>
    </location>
</feature>
<protein>
    <submittedName>
        <fullName evidence="2">Aspartate carbamoyltransferase</fullName>
    </submittedName>
</protein>
<reference evidence="2" key="1">
    <citation type="submission" date="2021-04" db="EMBL/GenBank/DDBJ databases">
        <title>Draft genome sequence data of methanotrophic Methylovulum sp. strain S1L and Methylomonas sp. strain S2AM isolated from boreal lake water columns.</title>
        <authorList>
            <person name="Rissanen A.J."/>
            <person name="Mangayil R."/>
            <person name="Svenning M.M."/>
            <person name="Khanongnuch R."/>
        </authorList>
    </citation>
    <scope>NUCLEOTIDE SEQUENCE</scope>
    <source>
        <strain evidence="2">S2AM</strain>
    </source>
</reference>
<organism evidence="2 3">
    <name type="scientific">Methylomonas paludis</name>
    <dbReference type="NCBI Taxonomy" id="1173101"/>
    <lineage>
        <taxon>Bacteria</taxon>
        <taxon>Pseudomonadati</taxon>
        <taxon>Pseudomonadota</taxon>
        <taxon>Gammaproteobacteria</taxon>
        <taxon>Methylococcales</taxon>
        <taxon>Methylococcaceae</taxon>
        <taxon>Methylomonas</taxon>
    </lineage>
</organism>
<name>A0A975ML80_9GAMM</name>
<dbReference type="AlphaFoldDB" id="A0A975ML80"/>
<accession>A0A975ML80</accession>